<dbReference type="PRINTS" id="PR00019">
    <property type="entry name" value="LEURICHRPT"/>
</dbReference>
<proteinExistence type="predicted"/>
<name>A0A9K3D7S6_9EUKA</name>
<dbReference type="Proteomes" id="UP000265618">
    <property type="component" value="Unassembled WGS sequence"/>
</dbReference>
<dbReference type="GO" id="GO:0005737">
    <property type="term" value="C:cytoplasm"/>
    <property type="evidence" value="ECO:0007669"/>
    <property type="project" value="TreeGrafter"/>
</dbReference>
<evidence type="ECO:0000256" key="3">
    <source>
        <dbReference type="SAM" id="MobiDB-lite"/>
    </source>
</evidence>
<evidence type="ECO:0000256" key="2">
    <source>
        <dbReference type="ARBA" id="ARBA00022737"/>
    </source>
</evidence>
<evidence type="ECO:0000313" key="5">
    <source>
        <dbReference type="Proteomes" id="UP000265618"/>
    </source>
</evidence>
<dbReference type="PANTHER" id="PTHR15454">
    <property type="entry name" value="NISCHARIN RELATED"/>
    <property type="match status" value="1"/>
</dbReference>
<dbReference type="Gene3D" id="3.80.10.10">
    <property type="entry name" value="Ribonuclease Inhibitor"/>
    <property type="match status" value="1"/>
</dbReference>
<dbReference type="OrthoDB" id="266138at2759"/>
<protein>
    <submittedName>
        <fullName evidence="4">Uncharacterized protein</fullName>
    </submittedName>
</protein>
<keyword evidence="5" id="KW-1185">Reference proteome</keyword>
<evidence type="ECO:0000256" key="1">
    <source>
        <dbReference type="ARBA" id="ARBA00022614"/>
    </source>
</evidence>
<dbReference type="InterPro" id="IPR001611">
    <property type="entry name" value="Leu-rich_rpt"/>
</dbReference>
<feature type="compositionally biased region" description="Basic and acidic residues" evidence="3">
    <location>
        <begin position="10"/>
        <end position="29"/>
    </location>
</feature>
<dbReference type="AlphaFoldDB" id="A0A9K3D7S6"/>
<organism evidence="4 5">
    <name type="scientific">Kipferlia bialata</name>
    <dbReference type="NCBI Taxonomy" id="797122"/>
    <lineage>
        <taxon>Eukaryota</taxon>
        <taxon>Metamonada</taxon>
        <taxon>Carpediemonas-like organisms</taxon>
        <taxon>Kipferlia</taxon>
    </lineage>
</organism>
<evidence type="ECO:0000313" key="4">
    <source>
        <dbReference type="EMBL" id="GIQ89812.1"/>
    </source>
</evidence>
<dbReference type="EMBL" id="BDIP01005458">
    <property type="protein sequence ID" value="GIQ89812.1"/>
    <property type="molecule type" value="Genomic_DNA"/>
</dbReference>
<accession>A0A9K3D7S6</accession>
<keyword evidence="1" id="KW-0433">Leucine-rich repeat</keyword>
<gene>
    <name evidence="4" type="ORF">KIPB_012391</name>
</gene>
<keyword evidence="2" id="KW-0677">Repeat</keyword>
<dbReference type="Pfam" id="PF12799">
    <property type="entry name" value="LRR_4"/>
    <property type="match status" value="1"/>
</dbReference>
<sequence>MPRPMQPYPDPHESEDGMDSSIEREREREEDVLDLSGRDLPGVSGLDSEAYRSVSDLNLADNCISKVSFPLPLRLEVLDLSHNLLSPSFSVPHTMANLLSLDLSHNRIRSITPLTKCS</sequence>
<dbReference type="PANTHER" id="PTHR15454:SF56">
    <property type="entry name" value="PROTEIN PHOSPHATASE 1 REGULATORY SUBUNIT 7-RELATED"/>
    <property type="match status" value="1"/>
</dbReference>
<reference evidence="4 5" key="1">
    <citation type="journal article" date="2018" name="PLoS ONE">
        <title>The draft genome of Kipferlia bialata reveals reductive genome evolution in fornicate parasites.</title>
        <authorList>
            <person name="Tanifuji G."/>
            <person name="Takabayashi S."/>
            <person name="Kume K."/>
            <person name="Takagi M."/>
            <person name="Nakayama T."/>
            <person name="Kamikawa R."/>
            <person name="Inagaki Y."/>
            <person name="Hashimoto T."/>
        </authorList>
    </citation>
    <scope>NUCLEOTIDE SEQUENCE [LARGE SCALE GENOMIC DNA]</scope>
    <source>
        <strain evidence="4">NY0173</strain>
    </source>
</reference>
<feature type="region of interest" description="Disordered" evidence="3">
    <location>
        <begin position="1"/>
        <end position="41"/>
    </location>
</feature>
<dbReference type="PROSITE" id="PS51450">
    <property type="entry name" value="LRR"/>
    <property type="match status" value="1"/>
</dbReference>
<dbReference type="InterPro" id="IPR032675">
    <property type="entry name" value="LRR_dom_sf"/>
</dbReference>
<feature type="non-terminal residue" evidence="4">
    <location>
        <position position="1"/>
    </location>
</feature>
<dbReference type="SUPFAM" id="SSF52075">
    <property type="entry name" value="Outer arm dynein light chain 1"/>
    <property type="match status" value="1"/>
</dbReference>
<comment type="caution">
    <text evidence="4">The sequence shown here is derived from an EMBL/GenBank/DDBJ whole genome shotgun (WGS) entry which is preliminary data.</text>
</comment>
<dbReference type="InterPro" id="IPR025875">
    <property type="entry name" value="Leu-rich_rpt_4"/>
</dbReference>